<accession>A0A846RKB1</accession>
<reference evidence="1 2" key="1">
    <citation type="submission" date="2020-03" db="EMBL/GenBank/DDBJ databases">
        <title>Sequencing the genomes of 1000 actinobacteria strains.</title>
        <authorList>
            <person name="Klenk H.-P."/>
        </authorList>
    </citation>
    <scope>NUCLEOTIDE SEQUENCE [LARGE SCALE GENOMIC DNA]</scope>
    <source>
        <strain evidence="1 2">DSM 16403</strain>
    </source>
</reference>
<sequence length="189" mass="21324">MSNNLHLPQRTPWWWYPGESGEGLIPRQFPVPAPGQHWVRAIDVHAPAGELFAWVTQLRRAPYSYDWADNFGRRSPQTIDPNLVHISVGDAVMTIFTVIAVVPGKSMTLSMNEGTPTSLFGRLTVHYEVESTGSQSRLIVEMVVPLSRGPLKPIRRYALAWGDLFMMRKQLKELKRLAERSASSDVTRA</sequence>
<dbReference type="SUPFAM" id="SSF55961">
    <property type="entry name" value="Bet v1-like"/>
    <property type="match status" value="1"/>
</dbReference>
<gene>
    <name evidence="1" type="ORF">BJ994_002834</name>
</gene>
<keyword evidence="2" id="KW-1185">Reference proteome</keyword>
<proteinExistence type="predicted"/>
<evidence type="ECO:0000313" key="1">
    <source>
        <dbReference type="EMBL" id="NJC23758.1"/>
    </source>
</evidence>
<organism evidence="1 2">
    <name type="scientific">Arthrobacter pigmenti</name>
    <dbReference type="NCBI Taxonomy" id="271432"/>
    <lineage>
        <taxon>Bacteria</taxon>
        <taxon>Bacillati</taxon>
        <taxon>Actinomycetota</taxon>
        <taxon>Actinomycetes</taxon>
        <taxon>Micrococcales</taxon>
        <taxon>Micrococcaceae</taxon>
        <taxon>Arthrobacter</taxon>
    </lineage>
</organism>
<dbReference type="AlphaFoldDB" id="A0A846RKB1"/>
<dbReference type="InterPro" id="IPR023393">
    <property type="entry name" value="START-like_dom_sf"/>
</dbReference>
<evidence type="ECO:0000313" key="2">
    <source>
        <dbReference type="Proteomes" id="UP000547458"/>
    </source>
</evidence>
<dbReference type="Gene3D" id="3.30.530.20">
    <property type="match status" value="1"/>
</dbReference>
<dbReference type="RefSeq" id="WP_167995089.1">
    <property type="nucleotide sequence ID" value="NZ_JAATJL010000001.1"/>
</dbReference>
<evidence type="ECO:0008006" key="3">
    <source>
        <dbReference type="Google" id="ProtNLM"/>
    </source>
</evidence>
<name>A0A846RKB1_9MICC</name>
<protein>
    <recommendedName>
        <fullName evidence="3">Polyketide cyclase / dehydrase and lipid transport</fullName>
    </recommendedName>
</protein>
<comment type="caution">
    <text evidence="1">The sequence shown here is derived from an EMBL/GenBank/DDBJ whole genome shotgun (WGS) entry which is preliminary data.</text>
</comment>
<dbReference type="EMBL" id="JAATJL010000001">
    <property type="protein sequence ID" value="NJC23758.1"/>
    <property type="molecule type" value="Genomic_DNA"/>
</dbReference>
<dbReference type="Proteomes" id="UP000547458">
    <property type="component" value="Unassembled WGS sequence"/>
</dbReference>